<keyword evidence="1" id="KW-0472">Membrane</keyword>
<feature type="transmembrane region" description="Helical" evidence="1">
    <location>
        <begin position="41"/>
        <end position="59"/>
    </location>
</feature>
<comment type="caution">
    <text evidence="2">The sequence shown here is derived from an EMBL/GenBank/DDBJ whole genome shotgun (WGS) entry which is preliminary data.</text>
</comment>
<dbReference type="EMBL" id="ABCP01000011">
    <property type="protein sequence ID" value="EDM47910.1"/>
    <property type="molecule type" value="Genomic_DNA"/>
</dbReference>
<feature type="transmembrane region" description="Helical" evidence="1">
    <location>
        <begin position="143"/>
        <end position="161"/>
    </location>
</feature>
<name>A6EZZ7_9GAMM</name>
<dbReference type="STRING" id="443152.MDG893_15010"/>
<sequence>MLSAYITLIIVLVGLALVAQRKPEVSHKEVMSQAVDNTLPLLFRIPAAILAGSFLAELIPREHIIALLGEASGLAGILLASVLGGFLPGGPMIAFPLLLAMFKAGMGTPQLIALLTGWLLLAFHRIVAYELPMLGTEFVRHRLLVCLPLPVIAGVAAQSVGKWL</sequence>
<dbReference type="Proteomes" id="UP000005856">
    <property type="component" value="Unassembled WGS sequence"/>
</dbReference>
<feature type="transmembrane region" description="Helical" evidence="1">
    <location>
        <begin position="111"/>
        <end position="131"/>
    </location>
</feature>
<dbReference type="RefSeq" id="WP_007153593.1">
    <property type="nucleotide sequence ID" value="NZ_ABCP01000011.1"/>
</dbReference>
<evidence type="ECO:0000313" key="3">
    <source>
        <dbReference type="Proteomes" id="UP000005856"/>
    </source>
</evidence>
<dbReference type="AlphaFoldDB" id="A6EZZ7"/>
<feature type="transmembrane region" description="Helical" evidence="1">
    <location>
        <begin position="71"/>
        <end position="99"/>
    </location>
</feature>
<keyword evidence="3" id="KW-1185">Reference proteome</keyword>
<accession>A6EZZ7</accession>
<protein>
    <recommendedName>
        <fullName evidence="4">Permease</fullName>
    </recommendedName>
</protein>
<evidence type="ECO:0000256" key="1">
    <source>
        <dbReference type="SAM" id="Phobius"/>
    </source>
</evidence>
<organism evidence="2 3">
    <name type="scientific">Marinobacter algicola DG893</name>
    <dbReference type="NCBI Taxonomy" id="443152"/>
    <lineage>
        <taxon>Bacteria</taxon>
        <taxon>Pseudomonadati</taxon>
        <taxon>Pseudomonadota</taxon>
        <taxon>Gammaproteobacteria</taxon>
        <taxon>Pseudomonadales</taxon>
        <taxon>Marinobacteraceae</taxon>
        <taxon>Marinobacter</taxon>
    </lineage>
</organism>
<evidence type="ECO:0000313" key="2">
    <source>
        <dbReference type="EMBL" id="EDM47910.1"/>
    </source>
</evidence>
<keyword evidence="1" id="KW-0812">Transmembrane</keyword>
<dbReference type="eggNOG" id="COG0701">
    <property type="taxonomic scope" value="Bacteria"/>
</dbReference>
<reference evidence="2 3" key="1">
    <citation type="submission" date="2007-06" db="EMBL/GenBank/DDBJ databases">
        <authorList>
            <person name="Green D."/>
            <person name="Ferriera S."/>
            <person name="Johnson J."/>
            <person name="Kravitz S."/>
            <person name="Beeson K."/>
            <person name="Sutton G."/>
            <person name="Rogers Y.-H."/>
            <person name="Friedman R."/>
            <person name="Frazier M."/>
            <person name="Venter J.C."/>
        </authorList>
    </citation>
    <scope>NUCLEOTIDE SEQUENCE [LARGE SCALE GENOMIC DNA]</scope>
    <source>
        <strain evidence="2 3">DG893</strain>
    </source>
</reference>
<keyword evidence="1" id="KW-1133">Transmembrane helix</keyword>
<evidence type="ECO:0008006" key="4">
    <source>
        <dbReference type="Google" id="ProtNLM"/>
    </source>
</evidence>
<gene>
    <name evidence="2" type="ORF">MDG893_15010</name>
</gene>
<proteinExistence type="predicted"/>